<sequence>MSLATKNTATSLLQILSERAESQPQQQAYIFLQDGETETGSLTYQELHQQAINIASHLQCWQGERALLLYPSGLEFITAFFGCLYAGVVAVPVYPPKRNQKLSRLLSIAQDAQAKIALTTASILGNIDNQWQQSPQLAPLNLIATDTLTGHNAQFDTQPITPQTLAFLQYTSGSTGTPKGVMVTHGNIIHNEELIKTAFGNTQESIYVCWLPLFHDMGLIGNLLQTMYVGIPSILMPPEAFIQKPLRWLQAISKYRATTSGGPNFAYDLCTKKIQPEELAHLDLSSWELAFNGSEPVRAETLRQFSEKFAKCGFNHRAFYPCYGMAEITVFATGGDKQQQPVIKQIKATELEKNLAVQAETLSTDSREIVGCGHPHQDTNIIIVNPESLTENQPGEIGEIWVSSPSVAAGYWQRPQATAETFSAVLPDNQATAYLRTGDLGFISAGELFITGRLKDLIIIRGRNHYPQDIEITVEKSHPALRANSGAAFTVETEGEQKLVVVQEIERTHLRHLNKDEIVEAINQAVATEHELAIDSIVFLKPGSIAKTSSGKIQRRACQQMFLAGTWTELAHKRLSVASVPDIGQTLKKEQEKTNINIVNTTPTVKPNQEMPMSLDPKQTHAEDLLAWLREYARDRINSRQIDERRSIPPQIVLDFGRQKIFGMHISPEYNGLGLLHQDSLRVIAQLAAIDLTLAVLVAQSVYLGIWPIQKFADRHIQAELLPLLATGQQLACFALTEPVAGSNPRAIRTQAVPNALGGWGIRGKKIWIGNAAWAGTMNLFTQVVDGNGLTCGITGFVLPRHSPGVRIIGETLTMGLRGMVQNTLELEDVQVQPHQILGHLGHGLEVAKDAFQVERVGVGAMSVGGMKRCLQLMHRYTSRRSVSTGLLLHNPVTLLKMSEFAAATTAMEILINQTAIWLDRGMNLPEEVSILCKVAGSELLWQTADGLVQLLGGRGYDENNLVPQILRDARILRIGGGPSETLTLYVGASILNYKGKLFEFLRVTLQNPTLADWLAGIMEQIQGRCLKAPAVLADQQTALQWGYSLAGEIGLQTLMLAIIQFATAAHPSPHELQVQEWLRLRLEQTVSNVLKGQPAETALLNPKHLTELVNGWQTSIGDVEQSLHLQENTFDEMLKIQPHPTVDSLVFSSSHIRSTDTDAINHDEGTKELFNTSDYQASENHLIHDVNHVRNVIKDTIAKQLNINAQSVKSDATFISYGIDSLMAIELTHSLEKRIGQPLEPTLIWNHPTIELLAQYLTQVQE</sequence>
<dbReference type="InterPro" id="IPR006162">
    <property type="entry name" value="Ppantetheine_attach_site"/>
</dbReference>
<evidence type="ECO:0000256" key="8">
    <source>
        <dbReference type="ARBA" id="ARBA00022827"/>
    </source>
</evidence>
<evidence type="ECO:0000256" key="2">
    <source>
        <dbReference type="ARBA" id="ARBA00006432"/>
    </source>
</evidence>
<dbReference type="SUPFAM" id="SSF47203">
    <property type="entry name" value="Acyl-CoA dehydrogenase C-terminal domain-like"/>
    <property type="match status" value="1"/>
</dbReference>
<dbReference type="Pfam" id="PF02770">
    <property type="entry name" value="Acyl-CoA_dh_M"/>
    <property type="match status" value="1"/>
</dbReference>
<protein>
    <submittedName>
        <fullName evidence="13">AMP-binding protein</fullName>
    </submittedName>
</protein>
<dbReference type="InterPro" id="IPR040097">
    <property type="entry name" value="FAAL/FAAC"/>
</dbReference>
<dbReference type="InterPro" id="IPR009081">
    <property type="entry name" value="PP-bd_ACP"/>
</dbReference>
<keyword evidence="5" id="KW-0597">Phosphoprotein</keyword>
<keyword evidence="4" id="KW-0596">Phosphopantetheine</keyword>
<evidence type="ECO:0000256" key="1">
    <source>
        <dbReference type="ARBA" id="ARBA00001974"/>
    </source>
</evidence>
<evidence type="ECO:0000256" key="5">
    <source>
        <dbReference type="ARBA" id="ARBA00022553"/>
    </source>
</evidence>
<dbReference type="PANTHER" id="PTHR22754:SF32">
    <property type="entry name" value="DISCO-INTERACTING PROTEIN 2"/>
    <property type="match status" value="1"/>
</dbReference>
<reference evidence="13 14" key="1">
    <citation type="journal article" date="2023" name="J. Phycol.">
        <title>Chrysosporum ovalisporum is synonymous with the true-branching cyanobacterium Umezakia natans (Nostocales/Aphanizomenonaceae).</title>
        <authorList>
            <person name="McGregor G.B."/>
            <person name="Sendall B.C."/>
            <person name="Niiyama Y."/>
            <person name="Tuji A."/>
            <person name="Willis A."/>
        </authorList>
    </citation>
    <scope>NUCLEOTIDE SEQUENCE [LARGE SCALE GENOMIC DNA]</scope>
    <source>
        <strain evidence="13 14">ANA360D</strain>
    </source>
</reference>
<dbReference type="PROSITE" id="PS00455">
    <property type="entry name" value="AMP_BINDING"/>
    <property type="match status" value="1"/>
</dbReference>
<dbReference type="Pfam" id="PF02771">
    <property type="entry name" value="Acyl-CoA_dh_N"/>
    <property type="match status" value="1"/>
</dbReference>
<dbReference type="Gene3D" id="3.40.50.12780">
    <property type="entry name" value="N-terminal domain of ligase-like"/>
    <property type="match status" value="1"/>
</dbReference>
<keyword evidence="14" id="KW-1185">Reference proteome</keyword>
<feature type="transmembrane region" description="Helical" evidence="11">
    <location>
        <begin position="76"/>
        <end position="94"/>
    </location>
</feature>
<dbReference type="GO" id="GO:0071766">
    <property type="term" value="P:Actinobacterium-type cell wall biogenesis"/>
    <property type="evidence" value="ECO:0007669"/>
    <property type="project" value="UniProtKB-ARBA"/>
</dbReference>
<dbReference type="SUPFAM" id="SSF56801">
    <property type="entry name" value="Acetyl-CoA synthetase-like"/>
    <property type="match status" value="1"/>
</dbReference>
<dbReference type="GO" id="GO:0006633">
    <property type="term" value="P:fatty acid biosynthetic process"/>
    <property type="evidence" value="ECO:0007669"/>
    <property type="project" value="TreeGrafter"/>
</dbReference>
<keyword evidence="6" id="KW-0436">Ligase</keyword>
<dbReference type="Gene3D" id="1.20.140.10">
    <property type="entry name" value="Butyryl-CoA Dehydrogenase, subunit A, domain 3"/>
    <property type="match status" value="1"/>
</dbReference>
<dbReference type="PROSITE" id="PS00012">
    <property type="entry name" value="PHOSPHOPANTETHEINE"/>
    <property type="match status" value="1"/>
</dbReference>
<dbReference type="InterPro" id="IPR036250">
    <property type="entry name" value="AcylCo_DH-like_C"/>
</dbReference>
<evidence type="ECO:0000256" key="3">
    <source>
        <dbReference type="ARBA" id="ARBA00009347"/>
    </source>
</evidence>
<dbReference type="Proteomes" id="UP001159387">
    <property type="component" value="Unassembled WGS sequence"/>
</dbReference>
<dbReference type="InterPro" id="IPR009075">
    <property type="entry name" value="AcylCo_DH/oxidase_C"/>
</dbReference>
<dbReference type="Pfam" id="PF23024">
    <property type="entry name" value="AMP-dom_DIP2-like"/>
    <property type="match status" value="1"/>
</dbReference>
<dbReference type="InterPro" id="IPR009100">
    <property type="entry name" value="AcylCoA_DH/oxidase_NM_dom_sf"/>
</dbReference>
<dbReference type="FunFam" id="3.40.50.12780:FF:000013">
    <property type="entry name" value="Long-chain-fatty-acid--AMP ligase FadD32"/>
    <property type="match status" value="1"/>
</dbReference>
<comment type="caution">
    <text evidence="13">The sequence shown here is derived from an EMBL/GenBank/DDBJ whole genome shotgun (WGS) entry which is preliminary data.</text>
</comment>
<evidence type="ECO:0000256" key="11">
    <source>
        <dbReference type="SAM" id="Phobius"/>
    </source>
</evidence>
<dbReference type="GO" id="GO:0016874">
    <property type="term" value="F:ligase activity"/>
    <property type="evidence" value="ECO:0007669"/>
    <property type="project" value="UniProtKB-KW"/>
</dbReference>
<dbReference type="Gene3D" id="1.10.540.10">
    <property type="entry name" value="Acyl-CoA dehydrogenase/oxidase, N-terminal domain"/>
    <property type="match status" value="1"/>
</dbReference>
<dbReference type="EMBL" id="JANQDH010000106">
    <property type="protein sequence ID" value="MDH6061785.1"/>
    <property type="molecule type" value="Genomic_DNA"/>
</dbReference>
<keyword evidence="7" id="KW-0285">Flavoprotein</keyword>
<dbReference type="GO" id="GO:0031177">
    <property type="term" value="F:phosphopantetheine binding"/>
    <property type="evidence" value="ECO:0007669"/>
    <property type="project" value="InterPro"/>
</dbReference>
<dbReference type="InterPro" id="IPR025110">
    <property type="entry name" value="AMP-bd_C"/>
</dbReference>
<dbReference type="InterPro" id="IPR020806">
    <property type="entry name" value="PKS_PP-bd"/>
</dbReference>
<dbReference type="RefSeq" id="WP_280655734.1">
    <property type="nucleotide sequence ID" value="NZ_JANQDH010000106.1"/>
</dbReference>
<dbReference type="SUPFAM" id="SSF56645">
    <property type="entry name" value="Acyl-CoA dehydrogenase NM domain-like"/>
    <property type="match status" value="1"/>
</dbReference>
<dbReference type="InterPro" id="IPR000873">
    <property type="entry name" value="AMP-dep_synth/lig_dom"/>
</dbReference>
<comment type="similarity">
    <text evidence="2">Belongs to the ATP-dependent AMP-binding enzyme family.</text>
</comment>
<dbReference type="GO" id="GO:0005886">
    <property type="term" value="C:plasma membrane"/>
    <property type="evidence" value="ECO:0007669"/>
    <property type="project" value="TreeGrafter"/>
</dbReference>
<evidence type="ECO:0000256" key="9">
    <source>
        <dbReference type="ARBA" id="ARBA00022832"/>
    </source>
</evidence>
<dbReference type="InterPro" id="IPR042099">
    <property type="entry name" value="ANL_N_sf"/>
</dbReference>
<dbReference type="InterPro" id="IPR046373">
    <property type="entry name" value="Acyl-CoA_Oxase/DH_mid-dom_sf"/>
</dbReference>
<comment type="similarity">
    <text evidence="3">Belongs to the acyl-CoA dehydrogenase family.</text>
</comment>
<keyword evidence="11" id="KW-1133">Transmembrane helix</keyword>
<dbReference type="InterPro" id="IPR036736">
    <property type="entry name" value="ACP-like_sf"/>
</dbReference>
<name>A0AA43KD20_9CYAN</name>
<accession>A0AA43KD20</accession>
<organism evidence="13 14">
    <name type="scientific">Chrysosporum bergii ANA360D</name>
    <dbReference type="NCBI Taxonomy" id="617107"/>
    <lineage>
        <taxon>Bacteria</taxon>
        <taxon>Bacillati</taxon>
        <taxon>Cyanobacteriota</taxon>
        <taxon>Cyanophyceae</taxon>
        <taxon>Nostocales</taxon>
        <taxon>Nodulariaceae</taxon>
        <taxon>Chrysosporum</taxon>
    </lineage>
</organism>
<dbReference type="SMART" id="SM00823">
    <property type="entry name" value="PKS_PP"/>
    <property type="match status" value="1"/>
</dbReference>
<dbReference type="Gene3D" id="2.40.110.10">
    <property type="entry name" value="Butyryl-CoA Dehydrogenase, subunit A, domain 2"/>
    <property type="match status" value="1"/>
</dbReference>
<keyword evidence="11" id="KW-0472">Membrane</keyword>
<evidence type="ECO:0000256" key="10">
    <source>
        <dbReference type="ARBA" id="ARBA00023098"/>
    </source>
</evidence>
<evidence type="ECO:0000256" key="7">
    <source>
        <dbReference type="ARBA" id="ARBA00022630"/>
    </source>
</evidence>
<dbReference type="InterPro" id="IPR020845">
    <property type="entry name" value="AMP-binding_CS"/>
</dbReference>
<evidence type="ECO:0000259" key="12">
    <source>
        <dbReference type="PROSITE" id="PS50075"/>
    </source>
</evidence>
<dbReference type="Pfam" id="PF00441">
    <property type="entry name" value="Acyl-CoA_dh_1"/>
    <property type="match status" value="1"/>
</dbReference>
<feature type="domain" description="Carrier" evidence="12">
    <location>
        <begin position="1188"/>
        <end position="1262"/>
    </location>
</feature>
<dbReference type="InterPro" id="IPR045851">
    <property type="entry name" value="AMP-bd_C_sf"/>
</dbReference>
<comment type="cofactor">
    <cofactor evidence="1">
        <name>FAD</name>
        <dbReference type="ChEBI" id="CHEBI:57692"/>
    </cofactor>
</comment>
<dbReference type="Pfam" id="PF00501">
    <property type="entry name" value="AMP-binding"/>
    <property type="match status" value="1"/>
</dbReference>
<dbReference type="Gene3D" id="3.30.300.30">
    <property type="match status" value="1"/>
</dbReference>
<dbReference type="InterPro" id="IPR037069">
    <property type="entry name" value="AcylCoA_DH/ox_N_sf"/>
</dbReference>
<proteinExistence type="inferred from homology"/>
<dbReference type="CDD" id="cd00567">
    <property type="entry name" value="ACAD"/>
    <property type="match status" value="1"/>
</dbReference>
<evidence type="ECO:0000313" key="13">
    <source>
        <dbReference type="EMBL" id="MDH6061785.1"/>
    </source>
</evidence>
<dbReference type="AlphaFoldDB" id="A0AA43KD20"/>
<dbReference type="GO" id="GO:0016627">
    <property type="term" value="F:oxidoreductase activity, acting on the CH-CH group of donors"/>
    <property type="evidence" value="ECO:0007669"/>
    <property type="project" value="InterPro"/>
</dbReference>
<dbReference type="GO" id="GO:0050660">
    <property type="term" value="F:flavin adenine dinucleotide binding"/>
    <property type="evidence" value="ECO:0007669"/>
    <property type="project" value="InterPro"/>
</dbReference>
<dbReference type="SUPFAM" id="SSF47336">
    <property type="entry name" value="ACP-like"/>
    <property type="match status" value="1"/>
</dbReference>
<dbReference type="InterPro" id="IPR013786">
    <property type="entry name" value="AcylCoA_DH/ox_N"/>
</dbReference>
<evidence type="ECO:0000313" key="14">
    <source>
        <dbReference type="Proteomes" id="UP001159387"/>
    </source>
</evidence>
<keyword evidence="10" id="KW-0443">Lipid metabolism</keyword>
<dbReference type="SMART" id="SM01294">
    <property type="entry name" value="PKS_PP_betabranch"/>
    <property type="match status" value="1"/>
</dbReference>
<gene>
    <name evidence="13" type="ORF">NWP17_15310</name>
</gene>
<keyword evidence="9" id="KW-0276">Fatty acid metabolism</keyword>
<evidence type="ECO:0000256" key="6">
    <source>
        <dbReference type="ARBA" id="ARBA00022598"/>
    </source>
</evidence>
<dbReference type="Gene3D" id="1.10.1200.10">
    <property type="entry name" value="ACP-like"/>
    <property type="match status" value="1"/>
</dbReference>
<keyword evidence="8" id="KW-0274">FAD</keyword>
<evidence type="ECO:0000256" key="4">
    <source>
        <dbReference type="ARBA" id="ARBA00022450"/>
    </source>
</evidence>
<dbReference type="PROSITE" id="PS50075">
    <property type="entry name" value="CARRIER"/>
    <property type="match status" value="1"/>
</dbReference>
<keyword evidence="11" id="KW-0812">Transmembrane</keyword>
<dbReference type="CDD" id="cd05931">
    <property type="entry name" value="FAAL"/>
    <property type="match status" value="1"/>
</dbReference>
<dbReference type="GO" id="GO:0070566">
    <property type="term" value="F:adenylyltransferase activity"/>
    <property type="evidence" value="ECO:0007669"/>
    <property type="project" value="TreeGrafter"/>
</dbReference>
<dbReference type="PANTHER" id="PTHR22754">
    <property type="entry name" value="DISCO-INTERACTING PROTEIN 2 DIP2 -RELATED"/>
    <property type="match status" value="1"/>
</dbReference>
<dbReference type="Pfam" id="PF00550">
    <property type="entry name" value="PP-binding"/>
    <property type="match status" value="1"/>
</dbReference>
<dbReference type="InterPro" id="IPR006091">
    <property type="entry name" value="Acyl-CoA_Oxase/DH_mid-dom"/>
</dbReference>